<accession>A0A9N9QSE7</accession>
<reference evidence="3" key="1">
    <citation type="submission" date="2022-01" db="EMBL/GenBank/DDBJ databases">
        <authorList>
            <person name="King R."/>
        </authorList>
    </citation>
    <scope>NUCLEOTIDE SEQUENCE</scope>
</reference>
<feature type="repeat" description="ANK" evidence="1">
    <location>
        <begin position="717"/>
        <end position="749"/>
    </location>
</feature>
<keyword evidence="4" id="KW-1185">Reference proteome</keyword>
<feature type="domain" description="VPS9" evidence="2">
    <location>
        <begin position="240"/>
        <end position="376"/>
    </location>
</feature>
<evidence type="ECO:0000259" key="2">
    <source>
        <dbReference type="PROSITE" id="PS51205"/>
    </source>
</evidence>
<dbReference type="Gene3D" id="1.20.1050.80">
    <property type="entry name" value="VPS9 domain"/>
    <property type="match status" value="1"/>
</dbReference>
<dbReference type="PRINTS" id="PR01415">
    <property type="entry name" value="ANKYRIN"/>
</dbReference>
<dbReference type="InterPro" id="IPR051248">
    <property type="entry name" value="UPF0507/Ank_repeat_27"/>
</dbReference>
<proteinExistence type="predicted"/>
<dbReference type="PROSITE" id="PS51205">
    <property type="entry name" value="VPS9"/>
    <property type="match status" value="1"/>
</dbReference>
<sequence>MWSNYDEDLSQNEFFKQIKENHADILEKAAQEGWIVCVPRKGILKSEDFSMQLILDHILIPNSEDHYTTMNKKDVQLNKRCLILDQNNIFHTDVEVLFEETHYIEKSVKYLVWCVNSPLFLRRTRKHSLTPVVLTSIQDCIDFLYLEGFGRNLLESIQNLCVKFWTTHNNEFEMETLQSQKDSIGNLYSQCLQLCFKSDIIRDKCDKNINYLDNFKLSIETYMQYCLGKKLMYSVNTLEHFTDCIVNKIIRNSFNVGLEDLNISIDLNELIIDAKYEISRINSFITVLDKINCLSRIFNIFNNKTLKDNQTFYVTSDDYLQILIYLILKTNNPNWVANLTYIKEFQFTDNSQTNFFVVNLEAAISFIKSNEFLNTKKSSCDNTIFSKLYNKFKNKQNIAELYKLMQGEKAQLCHPLCSCPKCETKKPHDKPYKILNNLNQNFLIIASMENQLDFLEFLLTLDYEIDFQDDFGKTALHYAAEIGLQDILMLLINAQANVNILDNDKNTALHLACDRGHDNCVKALIYSSPFVEINLQNTSGETPLFLATRWGYFDIIKILLENGASVCIKNNRDLSIYKLSPNLYITKLFKQFGKQKSNNIIKEVINSTKTQDIILNISEACSNKLLTGLQQQGLTLGTPAKSPNELKKLDLLFKAIINNDLPLSCFYLGYNSNTLDYDNTKCHPLCTCNKCSNNEDDSVLASNITLDKFNVNMCNIEGFTPLHLAAKYGRTEILRILLDSGAPLNVCDNKTFYTPLHLAVMFQRVQTVKELLKCGNCNVDAQDVKGNTPLYYACVRNSNNLKIIESLLQNGADCQKRNCKEQTVLQICEVKNLFRVCRMLRESMGYPALAKLDKACSISNENYFDDDVNGFEFL</sequence>
<feature type="repeat" description="ANK" evidence="1">
    <location>
        <begin position="785"/>
        <end position="819"/>
    </location>
</feature>
<dbReference type="OrthoDB" id="411646at2759"/>
<dbReference type="GO" id="GO:0097422">
    <property type="term" value="C:tubular endosome"/>
    <property type="evidence" value="ECO:0007669"/>
    <property type="project" value="TreeGrafter"/>
</dbReference>
<dbReference type="GO" id="GO:0005770">
    <property type="term" value="C:late endosome"/>
    <property type="evidence" value="ECO:0007669"/>
    <property type="project" value="TreeGrafter"/>
</dbReference>
<dbReference type="PROSITE" id="PS50297">
    <property type="entry name" value="ANK_REP_REGION"/>
    <property type="match status" value="4"/>
</dbReference>
<dbReference type="Gene3D" id="1.25.40.20">
    <property type="entry name" value="Ankyrin repeat-containing domain"/>
    <property type="match status" value="2"/>
</dbReference>
<dbReference type="Pfam" id="PF02204">
    <property type="entry name" value="VPS9"/>
    <property type="match status" value="1"/>
</dbReference>
<dbReference type="PROSITE" id="PS50088">
    <property type="entry name" value="ANK_REPEAT"/>
    <property type="match status" value="4"/>
</dbReference>
<dbReference type="SMART" id="SM00248">
    <property type="entry name" value="ANK"/>
    <property type="match status" value="7"/>
</dbReference>
<evidence type="ECO:0000313" key="3">
    <source>
        <dbReference type="EMBL" id="CAG9773806.1"/>
    </source>
</evidence>
<dbReference type="GO" id="GO:0030133">
    <property type="term" value="C:transport vesicle"/>
    <property type="evidence" value="ECO:0007669"/>
    <property type="project" value="TreeGrafter"/>
</dbReference>
<dbReference type="Pfam" id="PF00023">
    <property type="entry name" value="Ank"/>
    <property type="match status" value="2"/>
</dbReference>
<dbReference type="InterPro" id="IPR003123">
    <property type="entry name" value="VPS9"/>
</dbReference>
<dbReference type="EMBL" id="OU892285">
    <property type="protein sequence ID" value="CAG9773806.1"/>
    <property type="molecule type" value="Genomic_DNA"/>
</dbReference>
<dbReference type="PANTHER" id="PTHR24170">
    <property type="entry name" value="ANKYRIN REPEAT DOMAIN-CONTAINING PROTEIN 27"/>
    <property type="match status" value="1"/>
</dbReference>
<dbReference type="Pfam" id="PF12796">
    <property type="entry name" value="Ank_2"/>
    <property type="match status" value="2"/>
</dbReference>
<dbReference type="SUPFAM" id="SSF109993">
    <property type="entry name" value="VPS9 domain"/>
    <property type="match status" value="1"/>
</dbReference>
<dbReference type="GO" id="GO:0005085">
    <property type="term" value="F:guanyl-nucleotide exchange factor activity"/>
    <property type="evidence" value="ECO:0007669"/>
    <property type="project" value="TreeGrafter"/>
</dbReference>
<dbReference type="SUPFAM" id="SSF48403">
    <property type="entry name" value="Ankyrin repeat"/>
    <property type="match status" value="2"/>
</dbReference>
<name>A0A9N9QSE7_9CUCU</name>
<protein>
    <recommendedName>
        <fullName evidence="2">VPS9 domain-containing protein</fullName>
    </recommendedName>
</protein>
<dbReference type="GO" id="GO:0005886">
    <property type="term" value="C:plasma membrane"/>
    <property type="evidence" value="ECO:0007669"/>
    <property type="project" value="TreeGrafter"/>
</dbReference>
<dbReference type="CDD" id="cd22886">
    <property type="entry name" value="ANKRD27_zf2"/>
    <property type="match status" value="1"/>
</dbReference>
<dbReference type="InterPro" id="IPR036770">
    <property type="entry name" value="Ankyrin_rpt-contain_sf"/>
</dbReference>
<dbReference type="GO" id="GO:0000149">
    <property type="term" value="F:SNARE binding"/>
    <property type="evidence" value="ECO:0007669"/>
    <property type="project" value="TreeGrafter"/>
</dbReference>
<dbReference type="InterPro" id="IPR037191">
    <property type="entry name" value="VPS9_dom_sf"/>
</dbReference>
<dbReference type="Proteomes" id="UP001152799">
    <property type="component" value="Chromosome 9"/>
</dbReference>
<gene>
    <name evidence="3" type="ORF">CEUTPL_LOCUS14192</name>
</gene>
<dbReference type="GO" id="GO:0048812">
    <property type="term" value="P:neuron projection morphogenesis"/>
    <property type="evidence" value="ECO:0007669"/>
    <property type="project" value="TreeGrafter"/>
</dbReference>
<dbReference type="GO" id="GO:0005769">
    <property type="term" value="C:early endosome"/>
    <property type="evidence" value="ECO:0007669"/>
    <property type="project" value="TreeGrafter"/>
</dbReference>
<dbReference type="SMART" id="SM00167">
    <property type="entry name" value="VPS9"/>
    <property type="match status" value="1"/>
</dbReference>
<organism evidence="3 4">
    <name type="scientific">Ceutorhynchus assimilis</name>
    <name type="common">cabbage seed weevil</name>
    <dbReference type="NCBI Taxonomy" id="467358"/>
    <lineage>
        <taxon>Eukaryota</taxon>
        <taxon>Metazoa</taxon>
        <taxon>Ecdysozoa</taxon>
        <taxon>Arthropoda</taxon>
        <taxon>Hexapoda</taxon>
        <taxon>Insecta</taxon>
        <taxon>Pterygota</taxon>
        <taxon>Neoptera</taxon>
        <taxon>Endopterygota</taxon>
        <taxon>Coleoptera</taxon>
        <taxon>Polyphaga</taxon>
        <taxon>Cucujiformia</taxon>
        <taxon>Curculionidae</taxon>
        <taxon>Ceutorhynchinae</taxon>
        <taxon>Ceutorhynchus</taxon>
    </lineage>
</organism>
<feature type="repeat" description="ANK" evidence="1">
    <location>
        <begin position="471"/>
        <end position="503"/>
    </location>
</feature>
<dbReference type="PANTHER" id="PTHR24170:SF2">
    <property type="entry name" value="ANKYRIN REPEAT DOMAIN-CONTAINING PROTEIN 27"/>
    <property type="match status" value="1"/>
</dbReference>
<evidence type="ECO:0000313" key="4">
    <source>
        <dbReference type="Proteomes" id="UP001152799"/>
    </source>
</evidence>
<dbReference type="AlphaFoldDB" id="A0A9N9QSE7"/>
<dbReference type="GO" id="GO:0043005">
    <property type="term" value="C:neuron projection"/>
    <property type="evidence" value="ECO:0007669"/>
    <property type="project" value="TreeGrafter"/>
</dbReference>
<feature type="repeat" description="ANK" evidence="1">
    <location>
        <begin position="539"/>
        <end position="571"/>
    </location>
</feature>
<dbReference type="GO" id="GO:0045022">
    <property type="term" value="P:early endosome to late endosome transport"/>
    <property type="evidence" value="ECO:0007669"/>
    <property type="project" value="TreeGrafter"/>
</dbReference>
<keyword evidence="1" id="KW-0040">ANK repeat</keyword>
<evidence type="ECO:0000256" key="1">
    <source>
        <dbReference type="PROSITE-ProRule" id="PRU00023"/>
    </source>
</evidence>
<dbReference type="InterPro" id="IPR002110">
    <property type="entry name" value="Ankyrin_rpt"/>
</dbReference>